<dbReference type="EMBL" id="CADCXU010024219">
    <property type="protein sequence ID" value="CAB0011533.1"/>
    <property type="molecule type" value="Genomic_DNA"/>
</dbReference>
<keyword evidence="2" id="KW-1185">Reference proteome</keyword>
<accession>A0A6H5H4D3</accession>
<protein>
    <submittedName>
        <fullName evidence="1">Uncharacterized protein</fullName>
    </submittedName>
</protein>
<organism evidence="1 2">
    <name type="scientific">Nesidiocoris tenuis</name>
    <dbReference type="NCBI Taxonomy" id="355587"/>
    <lineage>
        <taxon>Eukaryota</taxon>
        <taxon>Metazoa</taxon>
        <taxon>Ecdysozoa</taxon>
        <taxon>Arthropoda</taxon>
        <taxon>Hexapoda</taxon>
        <taxon>Insecta</taxon>
        <taxon>Pterygota</taxon>
        <taxon>Neoptera</taxon>
        <taxon>Paraneoptera</taxon>
        <taxon>Hemiptera</taxon>
        <taxon>Heteroptera</taxon>
        <taxon>Panheteroptera</taxon>
        <taxon>Cimicomorpha</taxon>
        <taxon>Miridae</taxon>
        <taxon>Dicyphina</taxon>
        <taxon>Nesidiocoris</taxon>
    </lineage>
</organism>
<evidence type="ECO:0000313" key="1">
    <source>
        <dbReference type="EMBL" id="CAB0011533.1"/>
    </source>
</evidence>
<sequence>MLIEHSNRDHGVKKQWTLPMEPTIVSNSLLSVIRLATMNCRKNPVNPAFWNQHYYEFNMTENRQDVLCYCSAQLLHFRQRSSLHFIQTKKCVGTSYERRNNIKIATNQELSEMRGKGGGYARDPVDGDAGCAAGSGPASGRRFCSRSNSIFFRQAERVVHHERQFVGYEGEKKCFMIKSINTYNWSRE</sequence>
<proteinExistence type="predicted"/>
<dbReference type="Proteomes" id="UP000479000">
    <property type="component" value="Unassembled WGS sequence"/>
</dbReference>
<name>A0A6H5H4D3_9HEMI</name>
<reference evidence="1 2" key="1">
    <citation type="submission" date="2020-02" db="EMBL/GenBank/DDBJ databases">
        <authorList>
            <person name="Ferguson B K."/>
        </authorList>
    </citation>
    <scope>NUCLEOTIDE SEQUENCE [LARGE SCALE GENOMIC DNA]</scope>
</reference>
<evidence type="ECO:0000313" key="2">
    <source>
        <dbReference type="Proteomes" id="UP000479000"/>
    </source>
</evidence>
<dbReference type="AlphaFoldDB" id="A0A6H5H4D3"/>
<gene>
    <name evidence="1" type="ORF">NTEN_LOCUS16463</name>
</gene>